<dbReference type="Gene3D" id="3.10.50.30">
    <property type="entry name" value="Transcription elongation factor, GreA/GreB, C-terminal domain"/>
    <property type="match status" value="1"/>
</dbReference>
<organism evidence="2 3">
    <name type="scientific">Sphingobium algorifonticola</name>
    <dbReference type="NCBI Taxonomy" id="2008318"/>
    <lineage>
        <taxon>Bacteria</taxon>
        <taxon>Pseudomonadati</taxon>
        <taxon>Pseudomonadota</taxon>
        <taxon>Alphaproteobacteria</taxon>
        <taxon>Sphingomonadales</taxon>
        <taxon>Sphingomonadaceae</taxon>
        <taxon>Sphingobium</taxon>
    </lineage>
</organism>
<name>A0A437J9Y5_9SPHN</name>
<dbReference type="InterPro" id="IPR023459">
    <property type="entry name" value="Tscrpt_elong_fac_GreA/B_fam"/>
</dbReference>
<gene>
    <name evidence="2" type="ORF">ENE74_08260</name>
</gene>
<evidence type="ECO:0000313" key="2">
    <source>
        <dbReference type="EMBL" id="RVT42193.1"/>
    </source>
</evidence>
<dbReference type="RefSeq" id="WP_127690370.1">
    <property type="nucleotide sequence ID" value="NZ_RZUL01000002.1"/>
</dbReference>
<dbReference type="Pfam" id="PF01272">
    <property type="entry name" value="GreA_GreB"/>
    <property type="match status" value="1"/>
</dbReference>
<dbReference type="PANTHER" id="PTHR30437">
    <property type="entry name" value="TRANSCRIPTION ELONGATION FACTOR GREA"/>
    <property type="match status" value="1"/>
</dbReference>
<sequence length="158" mass="17328">MSVAFRRESDDEHLEPKFELPIPHGPNLVTPRGLAQIEAKVIEIEAALAHATDGEARKKILRDARYWRTRQATAQLAPMPPQDAVAFGSRVRFRLNGQERTLDIVGDDEADPAAGRIAWSAPLARAMMEAEVGERLDFGGTAEAIEVLEVGIADSMLD</sequence>
<dbReference type="PANTHER" id="PTHR30437:SF4">
    <property type="entry name" value="TRANSCRIPTION ELONGATION FACTOR GREA"/>
    <property type="match status" value="1"/>
</dbReference>
<dbReference type="InterPro" id="IPR036953">
    <property type="entry name" value="GreA/GreB_C_sf"/>
</dbReference>
<dbReference type="Proteomes" id="UP000282977">
    <property type="component" value="Unassembled WGS sequence"/>
</dbReference>
<proteinExistence type="predicted"/>
<evidence type="ECO:0000313" key="3">
    <source>
        <dbReference type="Proteomes" id="UP000282977"/>
    </source>
</evidence>
<protein>
    <submittedName>
        <fullName evidence="2">Nucleoside-diphosphate kinase</fullName>
    </submittedName>
</protein>
<dbReference type="GO" id="GO:0003677">
    <property type="term" value="F:DNA binding"/>
    <property type="evidence" value="ECO:0007669"/>
    <property type="project" value="InterPro"/>
</dbReference>
<dbReference type="EMBL" id="RZUL01000002">
    <property type="protein sequence ID" value="RVT42193.1"/>
    <property type="molecule type" value="Genomic_DNA"/>
</dbReference>
<dbReference type="GO" id="GO:0016301">
    <property type="term" value="F:kinase activity"/>
    <property type="evidence" value="ECO:0007669"/>
    <property type="project" value="UniProtKB-KW"/>
</dbReference>
<keyword evidence="2" id="KW-0808">Transferase</keyword>
<evidence type="ECO:0000259" key="1">
    <source>
        <dbReference type="Pfam" id="PF01272"/>
    </source>
</evidence>
<dbReference type="GO" id="GO:0006354">
    <property type="term" value="P:DNA-templated transcription elongation"/>
    <property type="evidence" value="ECO:0007669"/>
    <property type="project" value="TreeGrafter"/>
</dbReference>
<keyword evidence="3" id="KW-1185">Reference proteome</keyword>
<accession>A0A437J9Y5</accession>
<dbReference type="AlphaFoldDB" id="A0A437J9Y5"/>
<reference evidence="2 3" key="1">
    <citation type="submission" date="2019-01" db="EMBL/GenBank/DDBJ databases">
        <authorList>
            <person name="Chen W.-M."/>
        </authorList>
    </citation>
    <scope>NUCLEOTIDE SEQUENCE [LARGE SCALE GENOMIC DNA]</scope>
    <source>
        <strain evidence="2 3">TLA-22</strain>
    </source>
</reference>
<dbReference type="OrthoDB" id="8537952at2"/>
<comment type="caution">
    <text evidence="2">The sequence shown here is derived from an EMBL/GenBank/DDBJ whole genome shotgun (WGS) entry which is preliminary data.</text>
</comment>
<feature type="domain" description="Transcription elongation factor GreA/GreB C-terminal" evidence="1">
    <location>
        <begin position="81"/>
        <end position="149"/>
    </location>
</feature>
<dbReference type="SUPFAM" id="SSF54534">
    <property type="entry name" value="FKBP-like"/>
    <property type="match status" value="1"/>
</dbReference>
<keyword evidence="2" id="KW-0418">Kinase</keyword>
<dbReference type="GO" id="GO:0032784">
    <property type="term" value="P:regulation of DNA-templated transcription elongation"/>
    <property type="evidence" value="ECO:0007669"/>
    <property type="project" value="InterPro"/>
</dbReference>
<dbReference type="GO" id="GO:0070063">
    <property type="term" value="F:RNA polymerase binding"/>
    <property type="evidence" value="ECO:0007669"/>
    <property type="project" value="InterPro"/>
</dbReference>
<dbReference type="InterPro" id="IPR001437">
    <property type="entry name" value="Tscrpt_elong_fac_GreA/B_C"/>
</dbReference>